<name>A0A067RQA0_ZOONE</name>
<protein>
    <submittedName>
        <fullName evidence="1">Uncharacterized protein</fullName>
    </submittedName>
</protein>
<dbReference type="EMBL" id="KK852486">
    <property type="protein sequence ID" value="KDR22795.1"/>
    <property type="molecule type" value="Genomic_DNA"/>
</dbReference>
<accession>A0A067RQA0</accession>
<evidence type="ECO:0000313" key="2">
    <source>
        <dbReference type="Proteomes" id="UP000027135"/>
    </source>
</evidence>
<organism evidence="1 2">
    <name type="scientific">Zootermopsis nevadensis</name>
    <name type="common">Dampwood termite</name>
    <dbReference type="NCBI Taxonomy" id="136037"/>
    <lineage>
        <taxon>Eukaryota</taxon>
        <taxon>Metazoa</taxon>
        <taxon>Ecdysozoa</taxon>
        <taxon>Arthropoda</taxon>
        <taxon>Hexapoda</taxon>
        <taxon>Insecta</taxon>
        <taxon>Pterygota</taxon>
        <taxon>Neoptera</taxon>
        <taxon>Polyneoptera</taxon>
        <taxon>Dictyoptera</taxon>
        <taxon>Blattodea</taxon>
        <taxon>Blattoidea</taxon>
        <taxon>Termitoidae</taxon>
        <taxon>Termopsidae</taxon>
        <taxon>Zootermopsis</taxon>
    </lineage>
</organism>
<dbReference type="AlphaFoldDB" id="A0A067RQA0"/>
<dbReference type="Proteomes" id="UP000027135">
    <property type="component" value="Unassembled WGS sequence"/>
</dbReference>
<sequence length="43" mass="4971">MKLQENHVLVAVRFDHHKLANQNAFHSLSIDTSELVHLLLHTL</sequence>
<keyword evidence="2" id="KW-1185">Reference proteome</keyword>
<reference evidence="1 2" key="1">
    <citation type="journal article" date="2014" name="Nat. Commun.">
        <title>Molecular traces of alternative social organization in a termite genome.</title>
        <authorList>
            <person name="Terrapon N."/>
            <person name="Li C."/>
            <person name="Robertson H.M."/>
            <person name="Ji L."/>
            <person name="Meng X."/>
            <person name="Booth W."/>
            <person name="Chen Z."/>
            <person name="Childers C.P."/>
            <person name="Glastad K.M."/>
            <person name="Gokhale K."/>
            <person name="Gowin J."/>
            <person name="Gronenberg W."/>
            <person name="Hermansen R.A."/>
            <person name="Hu H."/>
            <person name="Hunt B.G."/>
            <person name="Huylmans A.K."/>
            <person name="Khalil S.M."/>
            <person name="Mitchell R.D."/>
            <person name="Munoz-Torres M.C."/>
            <person name="Mustard J.A."/>
            <person name="Pan H."/>
            <person name="Reese J.T."/>
            <person name="Scharf M.E."/>
            <person name="Sun F."/>
            <person name="Vogel H."/>
            <person name="Xiao J."/>
            <person name="Yang W."/>
            <person name="Yang Z."/>
            <person name="Yang Z."/>
            <person name="Zhou J."/>
            <person name="Zhu J."/>
            <person name="Brent C.S."/>
            <person name="Elsik C.G."/>
            <person name="Goodisman M.A."/>
            <person name="Liberles D.A."/>
            <person name="Roe R.M."/>
            <person name="Vargo E.L."/>
            <person name="Vilcinskas A."/>
            <person name="Wang J."/>
            <person name="Bornberg-Bauer E."/>
            <person name="Korb J."/>
            <person name="Zhang G."/>
            <person name="Liebig J."/>
        </authorList>
    </citation>
    <scope>NUCLEOTIDE SEQUENCE [LARGE SCALE GENOMIC DNA]</scope>
    <source>
        <tissue evidence="1">Whole organism</tissue>
    </source>
</reference>
<dbReference type="InParanoid" id="A0A067RQA0"/>
<evidence type="ECO:0000313" key="1">
    <source>
        <dbReference type="EMBL" id="KDR22795.1"/>
    </source>
</evidence>
<gene>
    <name evidence="1" type="ORF">L798_00636</name>
</gene>
<proteinExistence type="predicted"/>